<sequence length="107" mass="11310">MTAYDAEPGAPAGPEHPKRSQPEHPEEPQPVEIPTDMRAPAPTVPSIGPMPEVASSAPLATPGTPPVVPAISELHPFESKIAISISEFRGLYHTLQTLTATQSILTQ</sequence>
<proteinExistence type="predicted"/>
<dbReference type="AlphaFoldDB" id="A0A438FE86"/>
<feature type="region of interest" description="Disordered" evidence="1">
    <location>
        <begin position="1"/>
        <end position="61"/>
    </location>
</feature>
<evidence type="ECO:0000313" key="2">
    <source>
        <dbReference type="EMBL" id="RVW58278.1"/>
    </source>
</evidence>
<gene>
    <name evidence="2" type="ORF">CK203_112108</name>
</gene>
<accession>A0A438FE86</accession>
<evidence type="ECO:0000313" key="3">
    <source>
        <dbReference type="Proteomes" id="UP000288805"/>
    </source>
</evidence>
<organism evidence="2 3">
    <name type="scientific">Vitis vinifera</name>
    <name type="common">Grape</name>
    <dbReference type="NCBI Taxonomy" id="29760"/>
    <lineage>
        <taxon>Eukaryota</taxon>
        <taxon>Viridiplantae</taxon>
        <taxon>Streptophyta</taxon>
        <taxon>Embryophyta</taxon>
        <taxon>Tracheophyta</taxon>
        <taxon>Spermatophyta</taxon>
        <taxon>Magnoliopsida</taxon>
        <taxon>eudicotyledons</taxon>
        <taxon>Gunneridae</taxon>
        <taxon>Pentapetalae</taxon>
        <taxon>rosids</taxon>
        <taxon>Vitales</taxon>
        <taxon>Vitaceae</taxon>
        <taxon>Viteae</taxon>
        <taxon>Vitis</taxon>
    </lineage>
</organism>
<evidence type="ECO:0000256" key="1">
    <source>
        <dbReference type="SAM" id="MobiDB-lite"/>
    </source>
</evidence>
<feature type="compositionally biased region" description="Low complexity" evidence="1">
    <location>
        <begin position="1"/>
        <end position="13"/>
    </location>
</feature>
<dbReference type="Proteomes" id="UP000288805">
    <property type="component" value="Unassembled WGS sequence"/>
</dbReference>
<name>A0A438FE86_VITVI</name>
<reference evidence="2 3" key="1">
    <citation type="journal article" date="2018" name="PLoS Genet.">
        <title>Population sequencing reveals clonal diversity and ancestral inbreeding in the grapevine cultivar Chardonnay.</title>
        <authorList>
            <person name="Roach M.J."/>
            <person name="Johnson D.L."/>
            <person name="Bohlmann J."/>
            <person name="van Vuuren H.J."/>
            <person name="Jones S.J."/>
            <person name="Pretorius I.S."/>
            <person name="Schmidt S.A."/>
            <person name="Borneman A.R."/>
        </authorList>
    </citation>
    <scope>NUCLEOTIDE SEQUENCE [LARGE SCALE GENOMIC DNA]</scope>
    <source>
        <strain evidence="3">cv. Chardonnay</strain>
        <tissue evidence="2">Leaf</tissue>
    </source>
</reference>
<feature type="compositionally biased region" description="Basic and acidic residues" evidence="1">
    <location>
        <begin position="15"/>
        <end position="27"/>
    </location>
</feature>
<comment type="caution">
    <text evidence="2">The sequence shown here is derived from an EMBL/GenBank/DDBJ whole genome shotgun (WGS) entry which is preliminary data.</text>
</comment>
<protein>
    <submittedName>
        <fullName evidence="2">Uncharacterized protein</fullName>
    </submittedName>
</protein>
<dbReference type="EMBL" id="QGNW01000965">
    <property type="protein sequence ID" value="RVW58278.1"/>
    <property type="molecule type" value="Genomic_DNA"/>
</dbReference>